<name>A0A1E3IN34_9TREE</name>
<evidence type="ECO:0000313" key="1">
    <source>
        <dbReference type="EMBL" id="WVN89636.1"/>
    </source>
</evidence>
<dbReference type="RefSeq" id="XP_066070336.1">
    <property type="nucleotide sequence ID" value="XM_066214239.1"/>
</dbReference>
<dbReference type="VEuPathDB" id="FungiDB:L203_01927"/>
<dbReference type="GeneID" id="91089074"/>
<proteinExistence type="predicted"/>
<dbReference type="AlphaFoldDB" id="A0A1E3IN34"/>
<dbReference type="KEGG" id="cdep:91089074"/>
<organism evidence="1 2">
    <name type="scientific">Cryptococcus depauperatus CBS 7841</name>
    <dbReference type="NCBI Taxonomy" id="1295531"/>
    <lineage>
        <taxon>Eukaryota</taxon>
        <taxon>Fungi</taxon>
        <taxon>Dikarya</taxon>
        <taxon>Basidiomycota</taxon>
        <taxon>Agaricomycotina</taxon>
        <taxon>Tremellomycetes</taxon>
        <taxon>Tremellales</taxon>
        <taxon>Cryptococcaceae</taxon>
        <taxon>Cryptococcus</taxon>
    </lineage>
</organism>
<sequence>MLLEKKESVLEIVKDLQKSIVAPVSTLNKPDVSKDAAANALGSIRDAINSAASSIPTTSAPDARAVIDRGVQGGVDELSKLTKRDDLQQVGEVLAKVIEDVVKTVEQLADDLKGLPLIGAIIASIDGGLHTLLLGIEIVLKGVIQILQGLLSGISDLLSQFGKGLLAGVILG</sequence>
<reference evidence="1" key="3">
    <citation type="submission" date="2024-01" db="EMBL/GenBank/DDBJ databases">
        <authorList>
            <person name="Coelho M.A."/>
            <person name="David-Palma M."/>
            <person name="Shea T."/>
            <person name="Sun S."/>
            <person name="Cuomo C.A."/>
            <person name="Heitman J."/>
        </authorList>
    </citation>
    <scope>NUCLEOTIDE SEQUENCE</scope>
    <source>
        <strain evidence="1">CBS 7841</strain>
    </source>
</reference>
<dbReference type="EMBL" id="CP143789">
    <property type="protein sequence ID" value="WVN89636.1"/>
    <property type="molecule type" value="Genomic_DNA"/>
</dbReference>
<evidence type="ECO:0000313" key="2">
    <source>
        <dbReference type="Proteomes" id="UP000094043"/>
    </source>
</evidence>
<dbReference type="Proteomes" id="UP000094043">
    <property type="component" value="Chromosome 6"/>
</dbReference>
<accession>A0A1E3IN34</accession>
<reference evidence="1" key="2">
    <citation type="journal article" date="2022" name="Elife">
        <title>Obligate sexual reproduction of a homothallic fungus closely related to the Cryptococcus pathogenic species complex.</title>
        <authorList>
            <person name="Passer A.R."/>
            <person name="Clancey S.A."/>
            <person name="Shea T."/>
            <person name="David-Palma M."/>
            <person name="Averette A.F."/>
            <person name="Boekhout T."/>
            <person name="Porcel B.M."/>
            <person name="Nowrousian M."/>
            <person name="Cuomo C.A."/>
            <person name="Sun S."/>
            <person name="Heitman J."/>
            <person name="Coelho M.A."/>
        </authorList>
    </citation>
    <scope>NUCLEOTIDE SEQUENCE</scope>
    <source>
        <strain evidence="1">CBS 7841</strain>
    </source>
</reference>
<dbReference type="OrthoDB" id="2575973at2759"/>
<gene>
    <name evidence="1" type="ORF">L203_104865</name>
</gene>
<reference evidence="1" key="1">
    <citation type="submission" date="2016-06" db="EMBL/GenBank/DDBJ databases">
        <authorList>
            <person name="Cuomo C."/>
            <person name="Litvintseva A."/>
            <person name="Heitman J."/>
            <person name="Chen Y."/>
            <person name="Sun S."/>
            <person name="Springer D."/>
            <person name="Dromer F."/>
            <person name="Young S."/>
            <person name="Zeng Q."/>
            <person name="Chapman S."/>
            <person name="Gujja S."/>
            <person name="Saif S."/>
            <person name="Birren B."/>
        </authorList>
    </citation>
    <scope>NUCLEOTIDE SEQUENCE</scope>
    <source>
        <strain evidence="1">CBS 7841</strain>
    </source>
</reference>
<keyword evidence="2" id="KW-1185">Reference proteome</keyword>
<protein>
    <submittedName>
        <fullName evidence="1">Uncharacterized protein</fullName>
    </submittedName>
</protein>